<reference evidence="3 4" key="1">
    <citation type="submission" date="2022-04" db="EMBL/GenBank/DDBJ databases">
        <title>Genome sequence of soybean root-associated Caulobacter segnis RL271.</title>
        <authorList>
            <person name="Longley R."/>
            <person name="Bonito G."/>
            <person name="Trigodet F."/>
            <person name="Crosson S."/>
            <person name="Fiebig A."/>
        </authorList>
    </citation>
    <scope>NUCLEOTIDE SEQUENCE [LARGE SCALE GENOMIC DNA]</scope>
    <source>
        <strain evidence="3 4">RL271</strain>
    </source>
</reference>
<dbReference type="EMBL" id="CP096040">
    <property type="protein sequence ID" value="USQ96191.1"/>
    <property type="molecule type" value="Genomic_DNA"/>
</dbReference>
<evidence type="ECO:0000256" key="2">
    <source>
        <dbReference type="ARBA" id="ARBA00023235"/>
    </source>
</evidence>
<evidence type="ECO:0000313" key="3">
    <source>
        <dbReference type="EMBL" id="USQ96191.1"/>
    </source>
</evidence>
<accession>A0ABY4ZUD0</accession>
<organism evidence="3 4">
    <name type="scientific">Caulobacter segnis</name>
    <dbReference type="NCBI Taxonomy" id="88688"/>
    <lineage>
        <taxon>Bacteria</taxon>
        <taxon>Pseudomonadati</taxon>
        <taxon>Pseudomonadota</taxon>
        <taxon>Alphaproteobacteria</taxon>
        <taxon>Caulobacterales</taxon>
        <taxon>Caulobacteraceae</taxon>
        <taxon>Caulobacter</taxon>
    </lineage>
</organism>
<dbReference type="CDD" id="cd00249">
    <property type="entry name" value="AGE"/>
    <property type="match status" value="1"/>
</dbReference>
<gene>
    <name evidence="3" type="ORF">MZV50_00880</name>
</gene>
<proteinExistence type="inferred from homology"/>
<name>A0ABY4ZUD0_9CAUL</name>
<comment type="similarity">
    <text evidence="1">Belongs to the N-acylglucosamine 2-epimerase family.</text>
</comment>
<dbReference type="Pfam" id="PF07221">
    <property type="entry name" value="GlcNAc_2-epim"/>
    <property type="match status" value="1"/>
</dbReference>
<dbReference type="Gene3D" id="1.50.10.10">
    <property type="match status" value="1"/>
</dbReference>
<protein>
    <submittedName>
        <fullName evidence="3">AGE family epimerase/isomerase</fullName>
    </submittedName>
</protein>
<keyword evidence="2" id="KW-0413">Isomerase</keyword>
<evidence type="ECO:0000256" key="1">
    <source>
        <dbReference type="ARBA" id="ARBA00008558"/>
    </source>
</evidence>
<dbReference type="InterPro" id="IPR034116">
    <property type="entry name" value="AGE_dom"/>
</dbReference>
<dbReference type="InterPro" id="IPR008928">
    <property type="entry name" value="6-hairpin_glycosidase_sf"/>
</dbReference>
<dbReference type="Proteomes" id="UP001057520">
    <property type="component" value="Chromosome"/>
</dbReference>
<sequence length="388" mass="42611">MTNAFADAARLRDRLKTWATEAAYPLWWDKGADPAGGFFEKLSLEGDPVQGPRRGRVLPRQIYSYSVAGDLGWSGPWRKAVEHGLSFYLSNYRRPDGLFRALVGPDGASLDDSAALYDQAFAMFAAAAVARVAPERADAMRALATEVRGKLIATRKHPQGGFYLTDPPSPPQGSNEHMHLLEACLAWSEIDADPVWRALADEIAELTLAKFIQAESGMLREFFDLDWNPASGREGRICEPGHQFEWGWLLLRWGKLAGRADATAAALRMIEAGETHGINLENGVAINALLDDFSIDDANARLWPQTERIKAAVLAAEITGEDKYWAMAAAGAEGLMAYLRTPVPGVWRDKMRPDGDFIDEPAPASSFYHILCAIVEFDRAVSAHPAKA</sequence>
<keyword evidence="4" id="KW-1185">Reference proteome</keyword>
<dbReference type="SUPFAM" id="SSF48208">
    <property type="entry name" value="Six-hairpin glycosidases"/>
    <property type="match status" value="1"/>
</dbReference>
<dbReference type="PANTHER" id="PTHR15108">
    <property type="entry name" value="N-ACYLGLUCOSAMINE-2-EPIMERASE"/>
    <property type="match status" value="1"/>
</dbReference>
<dbReference type="InterPro" id="IPR010819">
    <property type="entry name" value="AGE/CE"/>
</dbReference>
<evidence type="ECO:0000313" key="4">
    <source>
        <dbReference type="Proteomes" id="UP001057520"/>
    </source>
</evidence>
<dbReference type="InterPro" id="IPR012341">
    <property type="entry name" value="6hp_glycosidase-like_sf"/>
</dbReference>